<dbReference type="GO" id="GO:0003677">
    <property type="term" value="F:DNA binding"/>
    <property type="evidence" value="ECO:0007669"/>
    <property type="project" value="UniProtKB-KW"/>
</dbReference>
<reference evidence="3" key="1">
    <citation type="submission" date="2018-05" db="EMBL/GenBank/DDBJ databases">
        <authorList>
            <person name="Lanie J.A."/>
            <person name="Ng W.-L."/>
            <person name="Kazmierczak K.M."/>
            <person name="Andrzejewski T.M."/>
            <person name="Davidsen T.M."/>
            <person name="Wayne K.J."/>
            <person name="Tettelin H."/>
            <person name="Glass J.I."/>
            <person name="Rusch D."/>
            <person name="Podicherti R."/>
            <person name="Tsui H.-C.T."/>
            <person name="Winkler M.E."/>
        </authorList>
    </citation>
    <scope>NUCLEOTIDE SEQUENCE</scope>
</reference>
<dbReference type="Pfam" id="PF13411">
    <property type="entry name" value="MerR_1"/>
    <property type="match status" value="1"/>
</dbReference>
<organism evidence="3">
    <name type="scientific">marine metagenome</name>
    <dbReference type="NCBI Taxonomy" id="408172"/>
    <lineage>
        <taxon>unclassified sequences</taxon>
        <taxon>metagenomes</taxon>
        <taxon>ecological metagenomes</taxon>
    </lineage>
</organism>
<dbReference type="AlphaFoldDB" id="A0A381W3Y0"/>
<proteinExistence type="predicted"/>
<dbReference type="SUPFAM" id="SSF46955">
    <property type="entry name" value="Putative DNA-binding domain"/>
    <property type="match status" value="1"/>
</dbReference>
<keyword evidence="1" id="KW-0238">DNA-binding</keyword>
<name>A0A381W3Y0_9ZZZZ</name>
<gene>
    <name evidence="3" type="ORF">METZ01_LOCUS99457</name>
</gene>
<evidence type="ECO:0000313" key="3">
    <source>
        <dbReference type="EMBL" id="SVA46603.1"/>
    </source>
</evidence>
<protein>
    <recommendedName>
        <fullName evidence="2">HTH merR-type domain-containing protein</fullName>
    </recommendedName>
</protein>
<dbReference type="CDD" id="cd04765">
    <property type="entry name" value="HTH_MlrA-like_sg2"/>
    <property type="match status" value="1"/>
</dbReference>
<dbReference type="PANTHER" id="PTHR30204:SF15">
    <property type="entry name" value="BLL5018 PROTEIN"/>
    <property type="match status" value="1"/>
</dbReference>
<dbReference type="InterPro" id="IPR047057">
    <property type="entry name" value="MerR_fam"/>
</dbReference>
<dbReference type="PANTHER" id="PTHR30204">
    <property type="entry name" value="REDOX-CYCLING DRUG-SENSING TRANSCRIPTIONAL ACTIVATOR SOXR"/>
    <property type="match status" value="1"/>
</dbReference>
<dbReference type="InterPro" id="IPR009061">
    <property type="entry name" value="DNA-bd_dom_put_sf"/>
</dbReference>
<dbReference type="PROSITE" id="PS50937">
    <property type="entry name" value="HTH_MERR_2"/>
    <property type="match status" value="1"/>
</dbReference>
<accession>A0A381W3Y0</accession>
<dbReference type="InterPro" id="IPR000551">
    <property type="entry name" value="MerR-type_HTH_dom"/>
</dbReference>
<sequence>MEARDIKKLYYSISEVSEITSLKQYVLRYWETEFSQLKPGKNRAGNRIYRSHDVDTIMEIKSLLYDRKFTIKGAQQHLKHPSEKQSQIVEKMKIVKLSNSIDIQTLKDLKHGLDDLIKLVEQFKD</sequence>
<dbReference type="SMART" id="SM00422">
    <property type="entry name" value="HTH_MERR"/>
    <property type="match status" value="1"/>
</dbReference>
<evidence type="ECO:0000256" key="1">
    <source>
        <dbReference type="ARBA" id="ARBA00023125"/>
    </source>
</evidence>
<evidence type="ECO:0000259" key="2">
    <source>
        <dbReference type="PROSITE" id="PS50937"/>
    </source>
</evidence>
<feature type="domain" description="HTH merR-type" evidence="2">
    <location>
        <begin position="10"/>
        <end position="80"/>
    </location>
</feature>
<dbReference type="Gene3D" id="1.10.1660.10">
    <property type="match status" value="1"/>
</dbReference>
<dbReference type="EMBL" id="UINC01010482">
    <property type="protein sequence ID" value="SVA46603.1"/>
    <property type="molecule type" value="Genomic_DNA"/>
</dbReference>
<dbReference type="GO" id="GO:0003700">
    <property type="term" value="F:DNA-binding transcription factor activity"/>
    <property type="evidence" value="ECO:0007669"/>
    <property type="project" value="InterPro"/>
</dbReference>